<sequence>MNRWLLMLLMLSLPLQAATRLSLSPPPYRLGQSLQLTLQAEGLLPAEALDIKPLFASFVIGQLRWQQDPQRQSTQWLIPLVPRLSGTVELPALQVGQERTAAQPLQIDLPPAPRLPNLNRQAAQLQGQLSRDHALVGQPLIYEARIWMHPGVQMASLTAPSLEGANISLLGEDEQTSELIQGQRVLSLLRRYLVVPEVPGEVRVFGAQAQGEELEDAQGLQLKASPLRLEAAAQTLKVTALPADAPELVANAVNLSQHWEPAQGPYRQGDPIIRVLTLELVQADPRRVPTLDLPQQAGLRSYEDGQQTQITLQGGELQIRQTLRQALIPVAGGDLSLPAVEITWWNALTQQSETSRLPAISLPVLALPAVTSATQDRPAPTVSLAWWGVLLPPLLALWCWRRRDRLPKPRWLALLWHSLSLLQASRQPDARHLHACLLAWARWRWPQTPPTCVEALPCYADFATQLDPLLAACFANRPTDWRWSLDVTRRLLIWQGGNSRQSEGLNPNALD</sequence>
<feature type="chain" id="PRO_5045869572" evidence="1">
    <location>
        <begin position="18"/>
        <end position="511"/>
    </location>
</feature>
<dbReference type="Proteomes" id="UP001501321">
    <property type="component" value="Unassembled WGS sequence"/>
</dbReference>
<evidence type="ECO:0000313" key="3">
    <source>
        <dbReference type="Proteomes" id="UP001501321"/>
    </source>
</evidence>
<dbReference type="PANTHER" id="PTHR40940:SF1">
    <property type="entry name" value="PROTEIN BATD"/>
    <property type="match status" value="1"/>
</dbReference>
<name>A0ABP8Q372_9GAMM</name>
<comment type="caution">
    <text evidence="2">The sequence shown here is derived from an EMBL/GenBank/DDBJ whole genome shotgun (WGS) entry which is preliminary data.</text>
</comment>
<evidence type="ECO:0000256" key="1">
    <source>
        <dbReference type="SAM" id="SignalP"/>
    </source>
</evidence>
<gene>
    <name evidence="2" type="ORF">GCM10023095_08990</name>
</gene>
<organism evidence="2 3">
    <name type="scientific">Pseudaeromonas paramecii</name>
    <dbReference type="NCBI Taxonomy" id="2138166"/>
    <lineage>
        <taxon>Bacteria</taxon>
        <taxon>Pseudomonadati</taxon>
        <taxon>Pseudomonadota</taxon>
        <taxon>Gammaproteobacteria</taxon>
        <taxon>Aeromonadales</taxon>
        <taxon>Aeromonadaceae</taxon>
        <taxon>Pseudaeromonas</taxon>
    </lineage>
</organism>
<keyword evidence="3" id="KW-1185">Reference proteome</keyword>
<keyword evidence="1" id="KW-0732">Signal</keyword>
<reference evidence="3" key="1">
    <citation type="journal article" date="2019" name="Int. J. Syst. Evol. Microbiol.">
        <title>The Global Catalogue of Microorganisms (GCM) 10K type strain sequencing project: providing services to taxonomists for standard genome sequencing and annotation.</title>
        <authorList>
            <consortium name="The Broad Institute Genomics Platform"/>
            <consortium name="The Broad Institute Genome Sequencing Center for Infectious Disease"/>
            <person name="Wu L."/>
            <person name="Ma J."/>
        </authorList>
    </citation>
    <scope>NUCLEOTIDE SEQUENCE [LARGE SCALE GENOMIC DNA]</scope>
    <source>
        <strain evidence="3">JCM 32226</strain>
    </source>
</reference>
<evidence type="ECO:0000313" key="2">
    <source>
        <dbReference type="EMBL" id="GAA4495550.1"/>
    </source>
</evidence>
<dbReference type="RefSeq" id="WP_345010505.1">
    <property type="nucleotide sequence ID" value="NZ_BAABFC010000006.1"/>
</dbReference>
<dbReference type="PANTHER" id="PTHR40940">
    <property type="entry name" value="PROTEIN BATD-RELATED"/>
    <property type="match status" value="1"/>
</dbReference>
<proteinExistence type="predicted"/>
<dbReference type="InterPro" id="IPR025738">
    <property type="entry name" value="BatD"/>
</dbReference>
<dbReference type="EMBL" id="BAABFC010000006">
    <property type="protein sequence ID" value="GAA4495550.1"/>
    <property type="molecule type" value="Genomic_DNA"/>
</dbReference>
<feature type="signal peptide" evidence="1">
    <location>
        <begin position="1"/>
        <end position="17"/>
    </location>
</feature>
<accession>A0ABP8Q372</accession>
<protein>
    <submittedName>
        <fullName evidence="2">BatD family protein</fullName>
    </submittedName>
</protein>